<evidence type="ECO:0000313" key="10">
    <source>
        <dbReference type="Proteomes" id="UP001172673"/>
    </source>
</evidence>
<evidence type="ECO:0000256" key="5">
    <source>
        <dbReference type="ARBA" id="ARBA00023163"/>
    </source>
</evidence>
<dbReference type="Pfam" id="PF00172">
    <property type="entry name" value="Zn_clus"/>
    <property type="match status" value="1"/>
</dbReference>
<organism evidence="9 10">
    <name type="scientific">Cladophialophora chaetospira</name>
    <dbReference type="NCBI Taxonomy" id="386627"/>
    <lineage>
        <taxon>Eukaryota</taxon>
        <taxon>Fungi</taxon>
        <taxon>Dikarya</taxon>
        <taxon>Ascomycota</taxon>
        <taxon>Pezizomycotina</taxon>
        <taxon>Eurotiomycetes</taxon>
        <taxon>Chaetothyriomycetidae</taxon>
        <taxon>Chaetothyriales</taxon>
        <taxon>Herpotrichiellaceae</taxon>
        <taxon>Cladophialophora</taxon>
    </lineage>
</organism>
<dbReference type="GO" id="GO:0008270">
    <property type="term" value="F:zinc ion binding"/>
    <property type="evidence" value="ECO:0007669"/>
    <property type="project" value="InterPro"/>
</dbReference>
<evidence type="ECO:0000256" key="1">
    <source>
        <dbReference type="ARBA" id="ARBA00022723"/>
    </source>
</evidence>
<sequence length="474" mass="53005">MSPASGRSEEQNNSGVSLSEEIDTKPSRKRKFANKTRLGCVNCKKRRIRCGQETPTCQRCAVAGLECSYKPPKTWLFVPKDALQSCSGSSTSSCSKPGHDPWSHYLHADHRTGLTSHHGEEAGLLITQPSQTLFTSQHEYQAFGSWFCFLVNYAEPRSCFIGSTTEFWLELIPQAAFGSSALRYAMIAGGYMALSLARKEVGAPEMESRRMTLSYANQAIRALACQSHSILETVLTAWTFWQLEVLDGNLKSALIHMTSAIKIVQHAPPGNDSNGIAKSFVEGMTSGVSTPLKHETGSWSPFGKADSVDERKRRAVKTLTEAFPQLESCSQRVLASNIPAKIKLLAILDEACQEVQWCLKKWLTLDEYVVWRARADNANQHEVSAPSGLFYNVVQDLNEHLSGSEDFVVDEWEQLVYRNFLVLFLSAVTPDLPFRHEMFDFMEFARQLREPRRPTLGHVRPLPFSCSLLGHPPL</sequence>
<name>A0AA38WY05_9EURO</name>
<keyword evidence="2" id="KW-0862">Zinc</keyword>
<dbReference type="EMBL" id="JAPDRK010000023">
    <property type="protein sequence ID" value="KAJ9603196.1"/>
    <property type="molecule type" value="Genomic_DNA"/>
</dbReference>
<dbReference type="Proteomes" id="UP001172673">
    <property type="component" value="Unassembled WGS sequence"/>
</dbReference>
<evidence type="ECO:0000313" key="9">
    <source>
        <dbReference type="EMBL" id="KAJ9603196.1"/>
    </source>
</evidence>
<dbReference type="AlphaFoldDB" id="A0AA38WY05"/>
<dbReference type="InterPro" id="IPR001138">
    <property type="entry name" value="Zn2Cys6_DnaBD"/>
</dbReference>
<evidence type="ECO:0000259" key="8">
    <source>
        <dbReference type="PROSITE" id="PS50048"/>
    </source>
</evidence>
<dbReference type="InterPro" id="IPR052360">
    <property type="entry name" value="Transcr_Regulatory_Proteins"/>
</dbReference>
<dbReference type="InterPro" id="IPR036864">
    <property type="entry name" value="Zn2-C6_fun-type_DNA-bd_sf"/>
</dbReference>
<keyword evidence="6" id="KW-0539">Nucleus</keyword>
<keyword evidence="3" id="KW-0805">Transcription regulation</keyword>
<dbReference type="PROSITE" id="PS00463">
    <property type="entry name" value="ZN2_CY6_FUNGAL_1"/>
    <property type="match status" value="1"/>
</dbReference>
<keyword evidence="5" id="KW-0804">Transcription</keyword>
<dbReference type="PANTHER" id="PTHR36206:SF13">
    <property type="entry name" value="TRANSCRIPTIONAL REGULATORY PROTEIN MOC3"/>
    <property type="match status" value="1"/>
</dbReference>
<proteinExistence type="predicted"/>
<dbReference type="PRINTS" id="PR00755">
    <property type="entry name" value="AFLATOXINBRP"/>
</dbReference>
<dbReference type="GO" id="GO:0003677">
    <property type="term" value="F:DNA binding"/>
    <property type="evidence" value="ECO:0007669"/>
    <property type="project" value="UniProtKB-KW"/>
</dbReference>
<dbReference type="PROSITE" id="PS50048">
    <property type="entry name" value="ZN2_CY6_FUNGAL_2"/>
    <property type="match status" value="1"/>
</dbReference>
<reference evidence="9" key="1">
    <citation type="submission" date="2022-10" db="EMBL/GenBank/DDBJ databases">
        <title>Culturing micro-colonial fungi from biological soil crusts in the Mojave desert and describing Neophaeococcomyces mojavensis, and introducing the new genera and species Taxawa tesnikishii.</title>
        <authorList>
            <person name="Kurbessoian T."/>
            <person name="Stajich J.E."/>
        </authorList>
    </citation>
    <scope>NUCLEOTIDE SEQUENCE</scope>
    <source>
        <strain evidence="9">TK_41</strain>
    </source>
</reference>
<dbReference type="GO" id="GO:0000981">
    <property type="term" value="F:DNA-binding transcription factor activity, RNA polymerase II-specific"/>
    <property type="evidence" value="ECO:0007669"/>
    <property type="project" value="InterPro"/>
</dbReference>
<dbReference type="CDD" id="cd00067">
    <property type="entry name" value="GAL4"/>
    <property type="match status" value="1"/>
</dbReference>
<evidence type="ECO:0000256" key="7">
    <source>
        <dbReference type="SAM" id="MobiDB-lite"/>
    </source>
</evidence>
<keyword evidence="4" id="KW-0238">DNA-binding</keyword>
<keyword evidence="10" id="KW-1185">Reference proteome</keyword>
<dbReference type="Gene3D" id="4.10.240.10">
    <property type="entry name" value="Zn(2)-C6 fungal-type DNA-binding domain"/>
    <property type="match status" value="1"/>
</dbReference>
<feature type="domain" description="Zn(2)-C6 fungal-type" evidence="8">
    <location>
        <begin position="39"/>
        <end position="69"/>
    </location>
</feature>
<evidence type="ECO:0000256" key="3">
    <source>
        <dbReference type="ARBA" id="ARBA00023015"/>
    </source>
</evidence>
<evidence type="ECO:0000256" key="4">
    <source>
        <dbReference type="ARBA" id="ARBA00023125"/>
    </source>
</evidence>
<accession>A0AA38WY05</accession>
<keyword evidence="1" id="KW-0479">Metal-binding</keyword>
<evidence type="ECO:0000256" key="2">
    <source>
        <dbReference type="ARBA" id="ARBA00022833"/>
    </source>
</evidence>
<comment type="caution">
    <text evidence="9">The sequence shown here is derived from an EMBL/GenBank/DDBJ whole genome shotgun (WGS) entry which is preliminary data.</text>
</comment>
<feature type="region of interest" description="Disordered" evidence="7">
    <location>
        <begin position="1"/>
        <end position="29"/>
    </location>
</feature>
<dbReference type="SUPFAM" id="SSF57701">
    <property type="entry name" value="Zn2/Cys6 DNA-binding domain"/>
    <property type="match status" value="1"/>
</dbReference>
<dbReference type="SMART" id="SM00066">
    <property type="entry name" value="GAL4"/>
    <property type="match status" value="1"/>
</dbReference>
<protein>
    <recommendedName>
        <fullName evidence="8">Zn(2)-C6 fungal-type domain-containing protein</fullName>
    </recommendedName>
</protein>
<gene>
    <name evidence="9" type="ORF">H2200_012491</name>
</gene>
<dbReference type="PANTHER" id="PTHR36206">
    <property type="entry name" value="ASPERCRYPTIN BIOSYNTHESIS CLUSTER-SPECIFIC TRANSCRIPTION REGULATOR ATNN-RELATED"/>
    <property type="match status" value="1"/>
</dbReference>
<evidence type="ECO:0000256" key="6">
    <source>
        <dbReference type="ARBA" id="ARBA00023242"/>
    </source>
</evidence>